<protein>
    <recommendedName>
        <fullName evidence="4">Transmembrane protein</fullName>
    </recommendedName>
</protein>
<feature type="transmembrane region" description="Helical" evidence="1">
    <location>
        <begin position="71"/>
        <end position="91"/>
    </location>
</feature>
<dbReference type="EMBL" id="CP122979">
    <property type="protein sequence ID" value="WGI37001.1"/>
    <property type="molecule type" value="Genomic_DNA"/>
</dbReference>
<feature type="transmembrane region" description="Helical" evidence="1">
    <location>
        <begin position="378"/>
        <end position="395"/>
    </location>
</feature>
<evidence type="ECO:0000313" key="3">
    <source>
        <dbReference type="Proteomes" id="UP001179842"/>
    </source>
</evidence>
<reference evidence="2" key="1">
    <citation type="submission" date="2023-04" db="EMBL/GenBank/DDBJ databases">
        <title>Completed genome of Mycoplasma lagogenitalium type strain 12MS.</title>
        <authorList>
            <person name="Spergser J."/>
        </authorList>
    </citation>
    <scope>NUCLEOTIDE SEQUENCE</scope>
    <source>
        <strain evidence="2">12MS</strain>
    </source>
</reference>
<keyword evidence="3" id="KW-1185">Reference proteome</keyword>
<feature type="transmembrane region" description="Helical" evidence="1">
    <location>
        <begin position="277"/>
        <end position="296"/>
    </location>
</feature>
<keyword evidence="1" id="KW-0472">Membrane</keyword>
<feature type="transmembrane region" description="Helical" evidence="1">
    <location>
        <begin position="316"/>
        <end position="337"/>
    </location>
</feature>
<evidence type="ECO:0008006" key="4">
    <source>
        <dbReference type="Google" id="ProtNLM"/>
    </source>
</evidence>
<accession>A0ABY8LXK6</accession>
<dbReference type="Proteomes" id="UP001179842">
    <property type="component" value="Chromosome"/>
</dbReference>
<feature type="transmembrane region" description="Helical" evidence="1">
    <location>
        <begin position="148"/>
        <end position="170"/>
    </location>
</feature>
<feature type="transmembrane region" description="Helical" evidence="1">
    <location>
        <begin position="407"/>
        <end position="430"/>
    </location>
</feature>
<name>A0ABY8LXK6_9BACT</name>
<evidence type="ECO:0000256" key="1">
    <source>
        <dbReference type="SAM" id="Phobius"/>
    </source>
</evidence>
<feature type="transmembrane region" description="Helical" evidence="1">
    <location>
        <begin position="450"/>
        <end position="476"/>
    </location>
</feature>
<keyword evidence="1" id="KW-0812">Transmembrane</keyword>
<feature type="transmembrane region" description="Helical" evidence="1">
    <location>
        <begin position="31"/>
        <end position="51"/>
    </location>
</feature>
<feature type="transmembrane region" description="Helical" evidence="1">
    <location>
        <begin position="239"/>
        <end position="256"/>
    </location>
</feature>
<evidence type="ECO:0000313" key="2">
    <source>
        <dbReference type="EMBL" id="WGI37001.1"/>
    </source>
</evidence>
<proteinExistence type="predicted"/>
<feature type="transmembrane region" description="Helical" evidence="1">
    <location>
        <begin position="111"/>
        <end position="128"/>
    </location>
</feature>
<feature type="transmembrane region" description="Helical" evidence="1">
    <location>
        <begin position="349"/>
        <end position="372"/>
    </location>
</feature>
<organism evidence="2 3">
    <name type="scientific">Mesomycoplasma lagogenitalium</name>
    <dbReference type="NCBI Taxonomy" id="171286"/>
    <lineage>
        <taxon>Bacteria</taxon>
        <taxon>Bacillati</taxon>
        <taxon>Mycoplasmatota</taxon>
        <taxon>Mycoplasmoidales</taxon>
        <taxon>Metamycoplasmataceae</taxon>
        <taxon>Mesomycoplasma</taxon>
    </lineage>
</organism>
<gene>
    <name evidence="2" type="ORF">QEG99_01805</name>
</gene>
<dbReference type="RefSeq" id="WP_280102304.1">
    <property type="nucleotide sequence ID" value="NZ_CP122979.1"/>
</dbReference>
<dbReference type="NCBIfam" id="NF045937">
    <property type="entry name" value="MSC_0624_12TM"/>
    <property type="match status" value="1"/>
</dbReference>
<sequence length="495" mass="59164">MAIQHHQLARFFSWKNIKITNKMFLLLKYNLLFSLTIGLFFILLFKNFTLLGHDQGAQLLFNFNLPITRQFNFLLMTKTVILFFTFFYSLIKNYFELNFKREIVKIYLPWYFLYYLLTITSFILFFAFNPYKEFNNAINDPNLVYKYFGLTFILLIIILINISYSFYFYFSKKNKNKLKENHWISLAFSTSSQAILFLFFALIFWNLIEKEGQISTILNQGEFYNYLQQLFPVKNYKNILVIIFSVLIVSVLFIFANNSRILFLFKKENALKYFKNLLVVLTFILTTILLWFIIIISSERGFYKTIDNVDSFTISIIISQIILSLLITAIYIISFYIEKIKIKNQLMKNLYFLIVLLIMWSSLFVFSKYLYYQKEQNLLLLFNSLFSITAIFFYFKKNKKIDFYKIFFVFIFLSLLISFLFIESLILILVSNDNYHLLAINENLSTYDLFLILIISLTILSIISIFIELSIILLKIDFKKIQISKKGKIKNNEKI</sequence>
<keyword evidence="1" id="KW-1133">Transmembrane helix</keyword>
<feature type="transmembrane region" description="Helical" evidence="1">
    <location>
        <begin position="182"/>
        <end position="208"/>
    </location>
</feature>